<dbReference type="InterPro" id="IPR025291">
    <property type="entry name" value="DUF4153"/>
</dbReference>
<protein>
    <submittedName>
        <fullName evidence="3">DUF4153 domain-containing protein</fullName>
    </submittedName>
</protein>
<keyword evidence="2" id="KW-1133">Transmembrane helix</keyword>
<feature type="transmembrane region" description="Helical" evidence="2">
    <location>
        <begin position="398"/>
        <end position="419"/>
    </location>
</feature>
<feature type="compositionally biased region" description="Low complexity" evidence="1">
    <location>
        <begin position="12"/>
        <end position="28"/>
    </location>
</feature>
<feature type="transmembrane region" description="Helical" evidence="2">
    <location>
        <begin position="200"/>
        <end position="222"/>
    </location>
</feature>
<feature type="transmembrane region" description="Helical" evidence="2">
    <location>
        <begin position="434"/>
        <end position="455"/>
    </location>
</feature>
<evidence type="ECO:0000256" key="2">
    <source>
        <dbReference type="SAM" id="Phobius"/>
    </source>
</evidence>
<feature type="transmembrane region" description="Helical" evidence="2">
    <location>
        <begin position="285"/>
        <end position="302"/>
    </location>
</feature>
<dbReference type="Pfam" id="PF13687">
    <property type="entry name" value="DUF4153"/>
    <property type="match status" value="1"/>
</dbReference>
<comment type="caution">
    <text evidence="3">The sequence shown here is derived from an EMBL/GenBank/DDBJ whole genome shotgun (WGS) entry which is preliminary data.</text>
</comment>
<evidence type="ECO:0000256" key="1">
    <source>
        <dbReference type="SAM" id="MobiDB-lite"/>
    </source>
</evidence>
<feature type="transmembrane region" description="Helical" evidence="2">
    <location>
        <begin position="152"/>
        <end position="172"/>
    </location>
</feature>
<feature type="transmembrane region" description="Helical" evidence="2">
    <location>
        <begin position="243"/>
        <end position="265"/>
    </location>
</feature>
<name>A0ABW6RMV4_9ACTN</name>
<feature type="compositionally biased region" description="Polar residues" evidence="1">
    <location>
        <begin position="1"/>
        <end position="11"/>
    </location>
</feature>
<dbReference type="Proteomes" id="UP001601976">
    <property type="component" value="Unassembled WGS sequence"/>
</dbReference>
<dbReference type="RefSeq" id="WP_387898085.1">
    <property type="nucleotide sequence ID" value="NZ_JBIAPK010000011.1"/>
</dbReference>
<keyword evidence="2" id="KW-0812">Transmembrane</keyword>
<keyword evidence="4" id="KW-1185">Reference proteome</keyword>
<accession>A0ABW6RMV4</accession>
<organism evidence="3 4">
    <name type="scientific">Streptomyces flavidovirens</name>
    <dbReference type="NCBI Taxonomy" id="67298"/>
    <lineage>
        <taxon>Bacteria</taxon>
        <taxon>Bacillati</taxon>
        <taxon>Actinomycetota</taxon>
        <taxon>Actinomycetes</taxon>
        <taxon>Kitasatosporales</taxon>
        <taxon>Streptomycetaceae</taxon>
        <taxon>Streptomyces</taxon>
    </lineage>
</organism>
<dbReference type="EMBL" id="JBIAPK010000011">
    <property type="protein sequence ID" value="MFF3342894.1"/>
    <property type="molecule type" value="Genomic_DNA"/>
</dbReference>
<evidence type="ECO:0000313" key="3">
    <source>
        <dbReference type="EMBL" id="MFF3342894.1"/>
    </source>
</evidence>
<feature type="region of interest" description="Disordered" evidence="1">
    <location>
        <begin position="1"/>
        <end position="98"/>
    </location>
</feature>
<feature type="transmembrane region" description="Helical" evidence="2">
    <location>
        <begin position="128"/>
        <end position="145"/>
    </location>
</feature>
<gene>
    <name evidence="3" type="ORF">ACFYWW_29905</name>
</gene>
<sequence>MSDTPSRPSKQSAPSTPSNSSTPSAPSAPSTPPEQSDGGNGPGPAPQDTAPQPPATMSYREQHSRATQPQRHHPWPPPPAAPRQPAGPPKWLTDVRPEPPARIRPATFVAALATALLSALLLGDGLGLNLLVVAVPAAVAAYFAAQAAGRRLRPWTLVWAVGGLALLAIPALRDAGWPTFLACISALALGSLALHGNRTWAGVLAGSLGICGSLGSGTAWAWHGLRERAEVSRGRWAPMVRTTLVAVVLLIVFGALFASADAAFADLLGGLSPDVSVADGPWRTFLFAVGLLGALAAARTAAAPMRWDRLEIRPGRARGRAEWALPLVVLNLLFAAFIAVQLAVLFGGYDKVLSETGLSYAEYARQGFWQLLWATLLVLLVIALALRFAPRGGDRDRTLVRSVLGTLCVLTLVVVASALRRMDLYVDAYGLTRLRISVAAVELWLGLVIVLIMAAGVLGSRWLPRAVAASAAAAVLAFGLISPDGLVAQQNVARYGDTGKLDVHYFQDLSADAVPALDTLPEPQRSCALVGIAGRLEDRNEPWYATSLGVARAREILEDRPLKVVESECRKLGTYGDQRGFYDEY</sequence>
<feature type="transmembrane region" description="Helical" evidence="2">
    <location>
        <begin position="367"/>
        <end position="386"/>
    </location>
</feature>
<proteinExistence type="predicted"/>
<keyword evidence="2" id="KW-0472">Membrane</keyword>
<feature type="compositionally biased region" description="Pro residues" evidence="1">
    <location>
        <begin position="75"/>
        <end position="88"/>
    </location>
</feature>
<reference evidence="3 4" key="1">
    <citation type="submission" date="2024-10" db="EMBL/GenBank/DDBJ databases">
        <title>The Natural Products Discovery Center: Release of the First 8490 Sequenced Strains for Exploring Actinobacteria Biosynthetic Diversity.</title>
        <authorList>
            <person name="Kalkreuter E."/>
            <person name="Kautsar S.A."/>
            <person name="Yang D."/>
            <person name="Bader C.D."/>
            <person name="Teijaro C.N."/>
            <person name="Fluegel L."/>
            <person name="Davis C.M."/>
            <person name="Simpson J.R."/>
            <person name="Lauterbach L."/>
            <person name="Steele A.D."/>
            <person name="Gui C."/>
            <person name="Meng S."/>
            <person name="Li G."/>
            <person name="Viehrig K."/>
            <person name="Ye F."/>
            <person name="Su P."/>
            <person name="Kiefer A.F."/>
            <person name="Nichols A."/>
            <person name="Cepeda A.J."/>
            <person name="Yan W."/>
            <person name="Fan B."/>
            <person name="Jiang Y."/>
            <person name="Adhikari A."/>
            <person name="Zheng C.-J."/>
            <person name="Schuster L."/>
            <person name="Cowan T.M."/>
            <person name="Smanski M.J."/>
            <person name="Chevrette M.G."/>
            <person name="De Carvalho L.P.S."/>
            <person name="Shen B."/>
        </authorList>
    </citation>
    <scope>NUCLEOTIDE SEQUENCE [LARGE SCALE GENOMIC DNA]</scope>
    <source>
        <strain evidence="3 4">NPDC003029</strain>
    </source>
</reference>
<evidence type="ECO:0000313" key="4">
    <source>
        <dbReference type="Proteomes" id="UP001601976"/>
    </source>
</evidence>
<feature type="transmembrane region" description="Helical" evidence="2">
    <location>
        <begin position="323"/>
        <end position="347"/>
    </location>
</feature>